<dbReference type="Pfam" id="PF01922">
    <property type="entry name" value="SRP19"/>
    <property type="match status" value="1"/>
</dbReference>
<protein>
    <recommendedName>
        <fullName evidence="6">SRP19</fullName>
    </recommendedName>
</protein>
<gene>
    <name evidence="4" type="ORF">B9Q03_03320</name>
</gene>
<dbReference type="GO" id="GO:0048500">
    <property type="term" value="C:signal recognition particle"/>
    <property type="evidence" value="ECO:0007669"/>
    <property type="project" value="InterPro"/>
</dbReference>
<evidence type="ECO:0008006" key="6">
    <source>
        <dbReference type="Google" id="ProtNLM"/>
    </source>
</evidence>
<accession>A0A2R6AZH3</accession>
<keyword evidence="3" id="KW-0687">Ribonucleoprotein</keyword>
<dbReference type="InterPro" id="IPR002778">
    <property type="entry name" value="Signal_recog_particle_SRP19"/>
</dbReference>
<name>A0A2R6AZH3_9ARCH</name>
<proteinExistence type="predicted"/>
<organism evidence="4 5">
    <name type="scientific">Candidatus Marsarchaeota G2 archaeon OSP_D</name>
    <dbReference type="NCBI Taxonomy" id="1978157"/>
    <lineage>
        <taxon>Archaea</taxon>
        <taxon>Candidatus Marsarchaeota</taxon>
        <taxon>Candidatus Marsarchaeota group 2</taxon>
    </lineage>
</organism>
<dbReference type="GO" id="GO:0006614">
    <property type="term" value="P:SRP-dependent cotranslational protein targeting to membrane"/>
    <property type="evidence" value="ECO:0007669"/>
    <property type="project" value="InterPro"/>
</dbReference>
<dbReference type="SUPFAM" id="SSF69695">
    <property type="entry name" value="SRP19"/>
    <property type="match status" value="1"/>
</dbReference>
<reference evidence="4 5" key="1">
    <citation type="submission" date="2017-04" db="EMBL/GenBank/DDBJ databases">
        <title>Novel microbial lineages endemic to geothermal iron-oxide mats fill important gaps in the evolutionary history of Archaea.</title>
        <authorList>
            <person name="Jay Z.J."/>
            <person name="Beam J.P."/>
            <person name="Dlakic M."/>
            <person name="Rusch D.B."/>
            <person name="Kozubal M.A."/>
            <person name="Inskeep W.P."/>
        </authorList>
    </citation>
    <scope>NUCLEOTIDE SEQUENCE [LARGE SCALE GENOMIC DNA]</scope>
    <source>
        <strain evidence="4">OSP_D</strain>
    </source>
</reference>
<evidence type="ECO:0000313" key="4">
    <source>
        <dbReference type="EMBL" id="PSN91756.1"/>
    </source>
</evidence>
<sequence>MIPREGVRVYVAYFDRNLSRRVRRIPLTLAIQAPTIRELEEACRALGYRFTSLQVKHSAVWWMDGGAVEISGVKKTQALKSLAHELLKIRGAKEVGRR</sequence>
<evidence type="ECO:0000313" key="5">
    <source>
        <dbReference type="Proteomes" id="UP000240322"/>
    </source>
</evidence>
<dbReference type="Gene3D" id="3.30.56.30">
    <property type="entry name" value="Signal recognition particle, SRP19-like subunit"/>
    <property type="match status" value="1"/>
</dbReference>
<dbReference type="InterPro" id="IPR036521">
    <property type="entry name" value="SRP19-like_sf"/>
</dbReference>
<comment type="caution">
    <text evidence="4">The sequence shown here is derived from an EMBL/GenBank/DDBJ whole genome shotgun (WGS) entry which is preliminary data.</text>
</comment>
<evidence type="ECO:0000256" key="1">
    <source>
        <dbReference type="ARBA" id="ARBA00022490"/>
    </source>
</evidence>
<dbReference type="EMBL" id="NEXE01000018">
    <property type="protein sequence ID" value="PSN91756.1"/>
    <property type="molecule type" value="Genomic_DNA"/>
</dbReference>
<evidence type="ECO:0000256" key="3">
    <source>
        <dbReference type="ARBA" id="ARBA00023274"/>
    </source>
</evidence>
<evidence type="ECO:0000256" key="2">
    <source>
        <dbReference type="ARBA" id="ARBA00023135"/>
    </source>
</evidence>
<dbReference type="GO" id="GO:0008312">
    <property type="term" value="F:7S RNA binding"/>
    <property type="evidence" value="ECO:0007669"/>
    <property type="project" value="InterPro"/>
</dbReference>
<keyword evidence="1" id="KW-0963">Cytoplasm</keyword>
<dbReference type="Proteomes" id="UP000240322">
    <property type="component" value="Unassembled WGS sequence"/>
</dbReference>
<keyword evidence="2" id="KW-0733">Signal recognition particle</keyword>
<dbReference type="AlphaFoldDB" id="A0A2R6AZH3"/>